<accession>W1NJP4</accession>
<dbReference type="EMBL" id="KI397486">
    <property type="protein sequence ID" value="ERM95459.1"/>
    <property type="molecule type" value="Genomic_DNA"/>
</dbReference>
<reference evidence="3" key="1">
    <citation type="journal article" date="2013" name="Science">
        <title>The Amborella genome and the evolution of flowering plants.</title>
        <authorList>
            <consortium name="Amborella Genome Project"/>
        </authorList>
    </citation>
    <scope>NUCLEOTIDE SEQUENCE [LARGE SCALE GENOMIC DNA]</scope>
</reference>
<dbReference type="Gramene" id="ERM95459">
    <property type="protein sequence ID" value="ERM95459"/>
    <property type="gene ID" value="AMTR_s00008p00260510"/>
</dbReference>
<dbReference type="AlphaFoldDB" id="W1NJP4"/>
<evidence type="ECO:0000313" key="2">
    <source>
        <dbReference type="EMBL" id="ERM95459.1"/>
    </source>
</evidence>
<sequence length="141" mass="15442">MPEVHVGESSSKHDSSHRMTLVLASGAPLPNTQPHVFADPVALASSMPDVGELTVRRMIRSGLQGGRAPGRGNLSSAEAVIEGPQELGVCIYPEWGTSRPWMHLVLPTCNHVRRRGNVFPQSMSAPSRRRLATSVRWRNKE</sequence>
<feature type="region of interest" description="Disordered" evidence="1">
    <location>
        <begin position="121"/>
        <end position="141"/>
    </location>
</feature>
<protein>
    <submittedName>
        <fullName evidence="2">Uncharacterized protein</fullName>
    </submittedName>
</protein>
<dbReference type="Proteomes" id="UP000017836">
    <property type="component" value="Unassembled WGS sequence"/>
</dbReference>
<feature type="compositionally biased region" description="Basic residues" evidence="1">
    <location>
        <begin position="127"/>
        <end position="141"/>
    </location>
</feature>
<evidence type="ECO:0000256" key="1">
    <source>
        <dbReference type="SAM" id="MobiDB-lite"/>
    </source>
</evidence>
<keyword evidence="3" id="KW-1185">Reference proteome</keyword>
<gene>
    <name evidence="2" type="ORF">AMTR_s00008p00260510</name>
</gene>
<name>W1NJP4_AMBTC</name>
<evidence type="ECO:0000313" key="3">
    <source>
        <dbReference type="Proteomes" id="UP000017836"/>
    </source>
</evidence>
<proteinExistence type="predicted"/>
<dbReference type="HOGENOM" id="CLU_1827909_0_0_1"/>
<organism evidence="2 3">
    <name type="scientific">Amborella trichopoda</name>
    <dbReference type="NCBI Taxonomy" id="13333"/>
    <lineage>
        <taxon>Eukaryota</taxon>
        <taxon>Viridiplantae</taxon>
        <taxon>Streptophyta</taxon>
        <taxon>Embryophyta</taxon>
        <taxon>Tracheophyta</taxon>
        <taxon>Spermatophyta</taxon>
        <taxon>Magnoliopsida</taxon>
        <taxon>Amborellales</taxon>
        <taxon>Amborellaceae</taxon>
        <taxon>Amborella</taxon>
    </lineage>
</organism>